<dbReference type="InterPro" id="IPR019428">
    <property type="entry name" value="7TM_GPCR_serpentine_rcpt_Str"/>
</dbReference>
<feature type="transmembrane region" description="Helical" evidence="1">
    <location>
        <begin position="155"/>
        <end position="179"/>
    </location>
</feature>
<evidence type="ECO:0000256" key="1">
    <source>
        <dbReference type="SAM" id="Phobius"/>
    </source>
</evidence>
<dbReference type="eggNOG" id="ENOG502RVRW">
    <property type="taxonomic scope" value="Eukaryota"/>
</dbReference>
<feature type="transmembrane region" description="Helical" evidence="1">
    <location>
        <begin position="262"/>
        <end position="291"/>
    </location>
</feature>
<feature type="transmembrane region" description="Helical" evidence="1">
    <location>
        <begin position="311"/>
        <end position="336"/>
    </location>
</feature>
<dbReference type="AlphaFoldDB" id="E3NCH1"/>
<dbReference type="OMA" id="ISITIYR"/>
<dbReference type="EMBL" id="DS268597">
    <property type="protein sequence ID" value="EFO92826.1"/>
    <property type="molecule type" value="Genomic_DNA"/>
</dbReference>
<dbReference type="PANTHER" id="PTHR46000">
    <property type="entry name" value="SEVEN TM RECEPTOR-RELATED"/>
    <property type="match status" value="1"/>
</dbReference>
<evidence type="ECO:0008006" key="4">
    <source>
        <dbReference type="Google" id="ProtNLM"/>
    </source>
</evidence>
<keyword evidence="3" id="KW-1185">Reference proteome</keyword>
<keyword evidence="1" id="KW-1133">Transmembrane helix</keyword>
<dbReference type="HOGENOM" id="CLU_036335_4_3_1"/>
<proteinExistence type="predicted"/>
<dbReference type="Pfam" id="PF10326">
    <property type="entry name" value="7TM_GPCR_Str"/>
    <property type="match status" value="1"/>
</dbReference>
<feature type="transmembrane region" description="Helical" evidence="1">
    <location>
        <begin position="199"/>
        <end position="220"/>
    </location>
</feature>
<sequence>MTSCIASTYRFTSKKKVLNNFFSNFLYPPYRKHSLSIGVAPPRTFEFSIAYSHQSDCESMTFNTPQSFLHYVRYAQLVAQLGFFSTTFFCFILVFLTMFGVKRNFGSYTYLLILFPVVGIFFATIELVLYPNVYSHNAGYVFYSTSRPFNMSQDAVTWFLAFYTGVYASTISMLSVQFLYRYWAIFDETNLRFFKGWRFLIWIAYSLSFGFQWAFGIYFFDKIDDYAKNYLRLEMMQKYSTDFSEIAGMTLVAYDKEGNIRWFNICCTLNMTAIMLVQYSIIIYCAVRMYIGMEEKLQMLSISLRNLHKQFFKTLILQIVTPTITLFSPVMLIIYLPLLDLECDLPTGIFLCAFTLYPAMDAIIVMYIVADYKKAAKKMLKNALEQTYAWLSTVETDQSSTRTRSIAANLPAALSPK</sequence>
<feature type="transmembrane region" description="Helical" evidence="1">
    <location>
        <begin position="348"/>
        <end position="370"/>
    </location>
</feature>
<dbReference type="STRING" id="31234.E3NCH1"/>
<reference evidence="2" key="1">
    <citation type="submission" date="2007-07" db="EMBL/GenBank/DDBJ databases">
        <title>PCAP assembly of the Caenorhabditis remanei genome.</title>
        <authorList>
            <consortium name="The Caenorhabditis remanei Sequencing Consortium"/>
            <person name="Wilson R.K."/>
        </authorList>
    </citation>
    <scope>NUCLEOTIDE SEQUENCE [LARGE SCALE GENOMIC DNA]</scope>
    <source>
        <strain evidence="2">PB4641</strain>
    </source>
</reference>
<evidence type="ECO:0000313" key="2">
    <source>
        <dbReference type="EMBL" id="EFO92826.1"/>
    </source>
</evidence>
<protein>
    <recommendedName>
        <fullName evidence="4">Seven TM Receptor</fullName>
    </recommendedName>
</protein>
<name>E3NCH1_CAERE</name>
<keyword evidence="1" id="KW-0812">Transmembrane</keyword>
<dbReference type="Proteomes" id="UP000008281">
    <property type="component" value="Unassembled WGS sequence"/>
</dbReference>
<accession>E3NCH1</accession>
<dbReference type="PANTHER" id="PTHR46000:SF11">
    <property type="entry name" value="SEVEN TM RECEPTOR"/>
    <property type="match status" value="1"/>
</dbReference>
<gene>
    <name evidence="2" type="ORF">CRE_18207</name>
</gene>
<dbReference type="SUPFAM" id="SSF81321">
    <property type="entry name" value="Family A G protein-coupled receptor-like"/>
    <property type="match status" value="1"/>
</dbReference>
<organism evidence="3">
    <name type="scientific">Caenorhabditis remanei</name>
    <name type="common">Caenorhabditis vulgaris</name>
    <dbReference type="NCBI Taxonomy" id="31234"/>
    <lineage>
        <taxon>Eukaryota</taxon>
        <taxon>Metazoa</taxon>
        <taxon>Ecdysozoa</taxon>
        <taxon>Nematoda</taxon>
        <taxon>Chromadorea</taxon>
        <taxon>Rhabditida</taxon>
        <taxon>Rhabditina</taxon>
        <taxon>Rhabditomorpha</taxon>
        <taxon>Rhabditoidea</taxon>
        <taxon>Rhabditidae</taxon>
        <taxon>Peloderinae</taxon>
        <taxon>Caenorhabditis</taxon>
    </lineage>
</organism>
<feature type="transmembrane region" description="Helical" evidence="1">
    <location>
        <begin position="77"/>
        <end position="101"/>
    </location>
</feature>
<feature type="transmembrane region" description="Helical" evidence="1">
    <location>
        <begin position="108"/>
        <end position="130"/>
    </location>
</feature>
<dbReference type="InParanoid" id="E3NCH1"/>
<evidence type="ECO:0000313" key="3">
    <source>
        <dbReference type="Proteomes" id="UP000008281"/>
    </source>
</evidence>
<keyword evidence="1" id="KW-0472">Membrane</keyword>